<evidence type="ECO:0000313" key="1">
    <source>
        <dbReference type="EMBL" id="RYR49597.1"/>
    </source>
</evidence>
<dbReference type="Proteomes" id="UP000289738">
    <property type="component" value="Chromosome A07"/>
</dbReference>
<gene>
    <name evidence="1" type="ORF">Ahy_A07g036116</name>
</gene>
<dbReference type="PANTHER" id="PTHR35991">
    <property type="entry name" value="CA-RESPONSIVE PROTEIN"/>
    <property type="match status" value="1"/>
</dbReference>
<dbReference type="PANTHER" id="PTHR35991:SF1">
    <property type="entry name" value="CA-RESPONSIVE PROTEIN"/>
    <property type="match status" value="1"/>
</dbReference>
<reference evidence="1 2" key="1">
    <citation type="submission" date="2019-01" db="EMBL/GenBank/DDBJ databases">
        <title>Sequencing of cultivated peanut Arachis hypogaea provides insights into genome evolution and oil improvement.</title>
        <authorList>
            <person name="Chen X."/>
        </authorList>
    </citation>
    <scope>NUCLEOTIDE SEQUENCE [LARGE SCALE GENOMIC DNA]</scope>
    <source>
        <strain evidence="2">cv. Fuhuasheng</strain>
        <tissue evidence="1">Leaves</tissue>
    </source>
</reference>
<keyword evidence="2" id="KW-1185">Reference proteome</keyword>
<evidence type="ECO:0000313" key="2">
    <source>
        <dbReference type="Proteomes" id="UP000289738"/>
    </source>
</evidence>
<dbReference type="EMBL" id="SDMP01000007">
    <property type="protein sequence ID" value="RYR49597.1"/>
    <property type="molecule type" value="Genomic_DNA"/>
</dbReference>
<dbReference type="STRING" id="3818.A0A445CFA3"/>
<protein>
    <submittedName>
        <fullName evidence="1">Uncharacterized protein</fullName>
    </submittedName>
</protein>
<organism evidence="1 2">
    <name type="scientific">Arachis hypogaea</name>
    <name type="common">Peanut</name>
    <dbReference type="NCBI Taxonomy" id="3818"/>
    <lineage>
        <taxon>Eukaryota</taxon>
        <taxon>Viridiplantae</taxon>
        <taxon>Streptophyta</taxon>
        <taxon>Embryophyta</taxon>
        <taxon>Tracheophyta</taxon>
        <taxon>Spermatophyta</taxon>
        <taxon>Magnoliopsida</taxon>
        <taxon>eudicotyledons</taxon>
        <taxon>Gunneridae</taxon>
        <taxon>Pentapetalae</taxon>
        <taxon>rosids</taxon>
        <taxon>fabids</taxon>
        <taxon>Fabales</taxon>
        <taxon>Fabaceae</taxon>
        <taxon>Papilionoideae</taxon>
        <taxon>50 kb inversion clade</taxon>
        <taxon>dalbergioids sensu lato</taxon>
        <taxon>Dalbergieae</taxon>
        <taxon>Pterocarpus clade</taxon>
        <taxon>Arachis</taxon>
    </lineage>
</organism>
<comment type="caution">
    <text evidence="1">The sequence shown here is derived from an EMBL/GenBank/DDBJ whole genome shotgun (WGS) entry which is preliminary data.</text>
</comment>
<proteinExistence type="predicted"/>
<sequence length="215" mass="24856">MDSVSDERKFLKTQADGQSSLFYAEILGGTIQLHRVEEKEGVEALAEDVPAKPVPYKCSSKRRKAAEVHNVSEKVFLNSYRGFLWADVIQSKFVITKALLCNADRSSFHRLRLQIYKLELEQKRLEEDAFVYNSLQQQPKLSPVYQKVKSRELVENRDDEFANISFEELLAQEKKDSFWRPNSLTVKLLVIEHFDCVVSRTEAKATENHNEDSKV</sequence>
<accession>A0A445CFA3</accession>
<dbReference type="AlphaFoldDB" id="A0A445CFA3"/>
<name>A0A445CFA3_ARAHY</name>